<dbReference type="InterPro" id="IPR001398">
    <property type="entry name" value="Macrophage_inhib_fac"/>
</dbReference>
<dbReference type="EC" id="5.3.3.12" evidence="8"/>
<dbReference type="PANTHER" id="PTHR11954:SF6">
    <property type="entry name" value="MACROPHAGE MIGRATION INHIBITORY FACTOR"/>
    <property type="match status" value="1"/>
</dbReference>
<feature type="region of interest" description="Disordered" evidence="13">
    <location>
        <begin position="252"/>
        <end position="282"/>
    </location>
</feature>
<evidence type="ECO:0000256" key="7">
    <source>
        <dbReference type="ARBA" id="ARBA00036823"/>
    </source>
</evidence>
<feature type="region of interest" description="Disordered" evidence="13">
    <location>
        <begin position="74"/>
        <end position="102"/>
    </location>
</feature>
<dbReference type="OrthoDB" id="255819at2759"/>
<evidence type="ECO:0000256" key="6">
    <source>
        <dbReference type="ARBA" id="ARBA00036735"/>
    </source>
</evidence>
<dbReference type="GO" id="GO:0050178">
    <property type="term" value="F:phenylpyruvate tautomerase activity"/>
    <property type="evidence" value="ECO:0007669"/>
    <property type="project" value="UniProtKB-EC"/>
</dbReference>
<feature type="compositionally biased region" description="Polar residues" evidence="13">
    <location>
        <begin position="262"/>
        <end position="282"/>
    </location>
</feature>
<dbReference type="Gene3D" id="3.30.429.10">
    <property type="entry name" value="Macrophage Migration Inhibitory Factor"/>
    <property type="match status" value="1"/>
</dbReference>
<dbReference type="EMBL" id="MU003765">
    <property type="protein sequence ID" value="KAF2726072.1"/>
    <property type="molecule type" value="Genomic_DNA"/>
</dbReference>
<keyword evidence="15" id="KW-1185">Reference proteome</keyword>
<name>A0A9P4URV8_9PEZI</name>
<dbReference type="Pfam" id="PF01187">
    <property type="entry name" value="MIF"/>
    <property type="match status" value="1"/>
</dbReference>
<accession>A0A9P4URV8</accession>
<comment type="catalytic activity">
    <reaction evidence="6">
        <text>3-phenylpyruvate = enol-phenylpyruvate</text>
        <dbReference type="Rhea" id="RHEA:17097"/>
        <dbReference type="ChEBI" id="CHEBI:16815"/>
        <dbReference type="ChEBI" id="CHEBI:18005"/>
        <dbReference type="EC" id="5.3.2.1"/>
    </reaction>
</comment>
<feature type="compositionally biased region" description="Polar residues" evidence="13">
    <location>
        <begin position="396"/>
        <end position="427"/>
    </location>
</feature>
<evidence type="ECO:0000313" key="15">
    <source>
        <dbReference type="Proteomes" id="UP000799441"/>
    </source>
</evidence>
<feature type="compositionally biased region" description="Basic and acidic residues" evidence="13">
    <location>
        <begin position="41"/>
        <end position="56"/>
    </location>
</feature>
<comment type="subcellular location">
    <subcellularLocation>
        <location evidence="1">Secreted</location>
    </subcellularLocation>
</comment>
<reference evidence="14" key="1">
    <citation type="journal article" date="2020" name="Stud. Mycol.">
        <title>101 Dothideomycetes genomes: a test case for predicting lifestyles and emergence of pathogens.</title>
        <authorList>
            <person name="Haridas S."/>
            <person name="Albert R."/>
            <person name="Binder M."/>
            <person name="Bloem J."/>
            <person name="Labutti K."/>
            <person name="Salamov A."/>
            <person name="Andreopoulos B."/>
            <person name="Baker S."/>
            <person name="Barry K."/>
            <person name="Bills G."/>
            <person name="Bluhm B."/>
            <person name="Cannon C."/>
            <person name="Castanera R."/>
            <person name="Culley D."/>
            <person name="Daum C."/>
            <person name="Ezra D."/>
            <person name="Gonzalez J."/>
            <person name="Henrissat B."/>
            <person name="Kuo A."/>
            <person name="Liang C."/>
            <person name="Lipzen A."/>
            <person name="Lutzoni F."/>
            <person name="Magnuson J."/>
            <person name="Mondo S."/>
            <person name="Nolan M."/>
            <person name="Ohm R."/>
            <person name="Pangilinan J."/>
            <person name="Park H.-J."/>
            <person name="Ramirez L."/>
            <person name="Alfaro M."/>
            <person name="Sun H."/>
            <person name="Tritt A."/>
            <person name="Yoshinaga Y."/>
            <person name="Zwiers L.-H."/>
            <person name="Turgeon B."/>
            <person name="Goodwin S."/>
            <person name="Spatafora J."/>
            <person name="Crous P."/>
            <person name="Grigoriev I."/>
        </authorList>
    </citation>
    <scope>NUCLEOTIDE SEQUENCE</scope>
    <source>
        <strain evidence="14">CBS 116435</strain>
    </source>
</reference>
<keyword evidence="3" id="KW-0202">Cytokine</keyword>
<evidence type="ECO:0000256" key="9">
    <source>
        <dbReference type="ARBA" id="ARBA00039086"/>
    </source>
</evidence>
<evidence type="ECO:0000256" key="8">
    <source>
        <dbReference type="ARBA" id="ARBA00038932"/>
    </source>
</evidence>
<gene>
    <name evidence="14" type="ORF">K431DRAFT_342326</name>
</gene>
<evidence type="ECO:0000256" key="2">
    <source>
        <dbReference type="ARBA" id="ARBA00005851"/>
    </source>
</evidence>
<dbReference type="GO" id="GO:0004167">
    <property type="term" value="F:dopachrome isomerase activity"/>
    <property type="evidence" value="ECO:0007669"/>
    <property type="project" value="UniProtKB-EC"/>
</dbReference>
<comment type="similarity">
    <text evidence="2">Belongs to the MIF family.</text>
</comment>
<dbReference type="PANTHER" id="PTHR11954">
    <property type="entry name" value="D-DOPACHROME DECARBOXYLASE"/>
    <property type="match status" value="1"/>
</dbReference>
<evidence type="ECO:0000256" key="3">
    <source>
        <dbReference type="ARBA" id="ARBA00022514"/>
    </source>
</evidence>
<dbReference type="InterPro" id="IPR014347">
    <property type="entry name" value="Tautomerase/MIF_sf"/>
</dbReference>
<dbReference type="EC" id="5.3.2.1" evidence="9"/>
<dbReference type="GO" id="GO:0005576">
    <property type="term" value="C:extracellular region"/>
    <property type="evidence" value="ECO:0007669"/>
    <property type="project" value="UniProtKB-SubCell"/>
</dbReference>
<dbReference type="AlphaFoldDB" id="A0A9P4URV8"/>
<evidence type="ECO:0000256" key="4">
    <source>
        <dbReference type="ARBA" id="ARBA00022525"/>
    </source>
</evidence>
<feature type="compositionally biased region" description="Polar residues" evidence="13">
    <location>
        <begin position="74"/>
        <end position="85"/>
    </location>
</feature>
<keyword evidence="5" id="KW-0413">Isomerase</keyword>
<comment type="caution">
    <text evidence="14">The sequence shown here is derived from an EMBL/GenBank/DDBJ whole genome shotgun (WGS) entry which is preliminary data.</text>
</comment>
<feature type="compositionally biased region" description="Basic residues" evidence="13">
    <location>
        <begin position="487"/>
        <end position="500"/>
    </location>
</feature>
<evidence type="ECO:0000256" key="13">
    <source>
        <dbReference type="SAM" id="MobiDB-lite"/>
    </source>
</evidence>
<evidence type="ECO:0000313" key="14">
    <source>
        <dbReference type="EMBL" id="KAF2726072.1"/>
    </source>
</evidence>
<protein>
    <recommendedName>
        <fullName evidence="12">L-dopachrome isomerase</fullName>
        <ecNumber evidence="9">5.3.2.1</ecNumber>
        <ecNumber evidence="8">5.3.3.12</ecNumber>
    </recommendedName>
    <alternativeName>
        <fullName evidence="10">L-dopachrome tautomerase</fullName>
    </alternativeName>
    <alternativeName>
        <fullName evidence="11">Phenylpyruvate tautomerase</fullName>
    </alternativeName>
</protein>
<sequence length="500" mass="54143">MPHSTRGSIGSNYTLEIDVGTMAGSGPQANNVGAAISPSESSDRKHTSSLAMDDHRRSSIASAYESLVGGSQNFMESTAGSSAADKQSRRSSRNSMNGRYAGAFPSEQYTIREMSSGARDRVARESPVIAELRTNVIIKDEFTLVTDLSYHLAQRYSRPDSSIMINVDHSACLALAGTFEPCYILTVNTVPSQMSPASNKRNAALIQSFMADILSVAPDRGIVRFIPIPEENFAMNGNTMLGEIERLEKTDDRRSYAGANPNRRSQSYTNSTNKRNSMQVVNDQARPNAMSLAEKRRSIPSGVYELAVEDERPSTSHGTYAAENGLRLNGISREDLLGKETRTPNGRPKTFGGTSTKRESTQKGIPTLPNGGLSTSTATQPRQANIPISPKPVHSNKPSTSASASVPKNISRTGSTATSKTTNGTDSASKRASEARPSERQKIEQHRSSAREPTANTAKRRSTITATPKMPPPPPEPIDKSDTKSQKVSKRKSFLSAFRR</sequence>
<dbReference type="SUPFAM" id="SSF55331">
    <property type="entry name" value="Tautomerase/MIF"/>
    <property type="match status" value="1"/>
</dbReference>
<feature type="region of interest" description="Disordered" evidence="13">
    <location>
        <begin position="24"/>
        <end position="56"/>
    </location>
</feature>
<dbReference type="Proteomes" id="UP000799441">
    <property type="component" value="Unassembled WGS sequence"/>
</dbReference>
<feature type="compositionally biased region" description="Basic and acidic residues" evidence="13">
    <location>
        <begin position="428"/>
        <end position="450"/>
    </location>
</feature>
<evidence type="ECO:0000256" key="11">
    <source>
        <dbReference type="ARBA" id="ARBA00041912"/>
    </source>
</evidence>
<evidence type="ECO:0000256" key="12">
    <source>
        <dbReference type="ARBA" id="ARBA00042730"/>
    </source>
</evidence>
<feature type="region of interest" description="Disordered" evidence="13">
    <location>
        <begin position="335"/>
        <end position="500"/>
    </location>
</feature>
<comment type="catalytic activity">
    <reaction evidence="7">
        <text>L-dopachrome = 5,6-dihydroxyindole-2-carboxylate</text>
        <dbReference type="Rhea" id="RHEA:13041"/>
        <dbReference type="ChEBI" id="CHEBI:16875"/>
        <dbReference type="ChEBI" id="CHEBI:57509"/>
        <dbReference type="EC" id="5.3.3.12"/>
    </reaction>
</comment>
<keyword evidence="4" id="KW-0964">Secreted</keyword>
<evidence type="ECO:0000256" key="10">
    <source>
        <dbReference type="ARBA" id="ARBA00041631"/>
    </source>
</evidence>
<organism evidence="14 15">
    <name type="scientific">Polychaeton citri CBS 116435</name>
    <dbReference type="NCBI Taxonomy" id="1314669"/>
    <lineage>
        <taxon>Eukaryota</taxon>
        <taxon>Fungi</taxon>
        <taxon>Dikarya</taxon>
        <taxon>Ascomycota</taxon>
        <taxon>Pezizomycotina</taxon>
        <taxon>Dothideomycetes</taxon>
        <taxon>Dothideomycetidae</taxon>
        <taxon>Capnodiales</taxon>
        <taxon>Capnodiaceae</taxon>
        <taxon>Polychaeton</taxon>
    </lineage>
</organism>
<evidence type="ECO:0000256" key="1">
    <source>
        <dbReference type="ARBA" id="ARBA00004613"/>
    </source>
</evidence>
<feature type="compositionally biased region" description="Polar residues" evidence="13">
    <location>
        <begin position="372"/>
        <end position="383"/>
    </location>
</feature>
<evidence type="ECO:0000256" key="5">
    <source>
        <dbReference type="ARBA" id="ARBA00023235"/>
    </source>
</evidence>
<proteinExistence type="inferred from homology"/>